<proteinExistence type="predicted"/>
<accession>A0AB33B734</accession>
<organism evidence="1 2">
    <name type="scientific">Bacillus thuringiensis</name>
    <dbReference type="NCBI Taxonomy" id="1428"/>
    <lineage>
        <taxon>Bacteria</taxon>
        <taxon>Bacillati</taxon>
        <taxon>Bacillota</taxon>
        <taxon>Bacilli</taxon>
        <taxon>Bacillales</taxon>
        <taxon>Bacillaceae</taxon>
        <taxon>Bacillus</taxon>
        <taxon>Bacillus cereus group</taxon>
    </lineage>
</organism>
<sequence length="375" mass="41782">MKFIKTDRLDLKFIGNSFGNACKFSLQPNSSNYILHAELIVVTDSPLQTNIELKVYDQAHIIPPSEEQYHKHFSRYVRTINVTPLVPYNGATTFVVDFPNHSDEYTSKRNPIWGLIIIYGDSNFPVRHISLFINEQQDLFTFSPLLLPSIGPNHGILYLFGEMKQRSSSIPCIAFGPSMKQEASTYPLTRTINNTNNLFRPILNEEVDISSTLLSGQTSAILHIPSEQMDSINLFAVGLQVNAPEPKMTIVHSADKEHALVGDIVTYTTSIINDGTTTAECIQFRTGFPDGTILISDSVTVNTIPVTANPSEGLLLGNLPINDTITIAYKIKIVHKPSRSLILHQPVLDYQFTPIENTIRVGNQPSNISNVYIHS</sequence>
<dbReference type="AlphaFoldDB" id="A0AB33B734"/>
<gene>
    <name evidence="1" type="ORF">BF38_5564</name>
</gene>
<dbReference type="InterPro" id="IPR047589">
    <property type="entry name" value="DUF11_rpt"/>
</dbReference>
<evidence type="ECO:0008006" key="3">
    <source>
        <dbReference type="Google" id="ProtNLM"/>
    </source>
</evidence>
<evidence type="ECO:0000313" key="2">
    <source>
        <dbReference type="Proteomes" id="UP000031876"/>
    </source>
</evidence>
<reference evidence="1 2" key="1">
    <citation type="journal article" date="2015" name="Genome Announc.">
        <title>Complete genome sequences for 35 biothreat assay-relevant bacillus species.</title>
        <authorList>
            <person name="Johnson S.L."/>
            <person name="Daligault H.E."/>
            <person name="Davenport K.W."/>
            <person name="Jaissle J."/>
            <person name="Frey K.G."/>
            <person name="Ladner J.T."/>
            <person name="Broomall S.M."/>
            <person name="Bishop-Lilly K.A."/>
            <person name="Bruce D.C."/>
            <person name="Gibbons H.S."/>
            <person name="Coyne S.R."/>
            <person name="Lo C.C."/>
            <person name="Meincke L."/>
            <person name="Munk A.C."/>
            <person name="Koroleva G.I."/>
            <person name="Rosenzweig C.N."/>
            <person name="Palacios G.F."/>
            <person name="Redden C.L."/>
            <person name="Minogue T.D."/>
            <person name="Chain P.S."/>
        </authorList>
    </citation>
    <scope>NUCLEOTIDE SEQUENCE [LARGE SCALE GENOMIC DNA]</scope>
    <source>
        <strain evidence="1 2">HD1011</strain>
    </source>
</reference>
<geneLocation type="plasmid" evidence="1 2">
    <name>1</name>
</geneLocation>
<dbReference type="RefSeq" id="WP_003299386.1">
    <property type="nucleotide sequence ID" value="NZ_CP009336.1"/>
</dbReference>
<name>A0AB33B734_BACTU</name>
<evidence type="ECO:0000313" key="1">
    <source>
        <dbReference type="EMBL" id="AJG79532.1"/>
    </source>
</evidence>
<dbReference type="Proteomes" id="UP000031876">
    <property type="component" value="Plasmid 1"/>
</dbReference>
<dbReference type="KEGG" id="btw:BF38_5564"/>
<protein>
    <recommendedName>
        <fullName evidence="3">DUF11 domain-containing protein</fullName>
    </recommendedName>
</protein>
<keyword evidence="1" id="KW-0614">Plasmid</keyword>
<dbReference type="EMBL" id="CP009336">
    <property type="protein sequence ID" value="AJG79532.1"/>
    <property type="molecule type" value="Genomic_DNA"/>
</dbReference>
<dbReference type="NCBIfam" id="TIGR01451">
    <property type="entry name" value="B_ant_repeat"/>
    <property type="match status" value="1"/>
</dbReference>